<feature type="domain" description="CCHC-type" evidence="8">
    <location>
        <begin position="362"/>
        <end position="378"/>
    </location>
</feature>
<keyword evidence="5" id="KW-0862">Zinc</keyword>
<dbReference type="InterPro" id="IPR001878">
    <property type="entry name" value="Znf_CCHC"/>
</dbReference>
<dbReference type="GO" id="GO:0071031">
    <property type="term" value="P:nuclear mRNA surveillance of mRNA 3'-end processing"/>
    <property type="evidence" value="ECO:0007669"/>
    <property type="project" value="TreeGrafter"/>
</dbReference>
<keyword evidence="3" id="KW-0677">Repeat</keyword>
<organism evidence="9 10">
    <name type="scientific">Aspergillus taichungensis</name>
    <dbReference type="NCBI Taxonomy" id="482145"/>
    <lineage>
        <taxon>Eukaryota</taxon>
        <taxon>Fungi</taxon>
        <taxon>Dikarya</taxon>
        <taxon>Ascomycota</taxon>
        <taxon>Pezizomycotina</taxon>
        <taxon>Eurotiomycetes</taxon>
        <taxon>Eurotiomycetidae</taxon>
        <taxon>Eurotiales</taxon>
        <taxon>Aspergillaceae</taxon>
        <taxon>Aspergillus</taxon>
        <taxon>Aspergillus subgen. Circumdati</taxon>
    </lineage>
</organism>
<feature type="domain" description="CCHC-type" evidence="8">
    <location>
        <begin position="397"/>
        <end position="413"/>
    </location>
</feature>
<comment type="subcellular location">
    <subcellularLocation>
        <location evidence="1">Nucleus</location>
    </subcellularLocation>
</comment>
<dbReference type="EMBL" id="KZ559514">
    <property type="protein sequence ID" value="PLN84018.1"/>
    <property type="molecule type" value="Genomic_DNA"/>
</dbReference>
<dbReference type="GO" id="GO:0071038">
    <property type="term" value="P:TRAMP-dependent tRNA surveillance pathway"/>
    <property type="evidence" value="ECO:0007669"/>
    <property type="project" value="TreeGrafter"/>
</dbReference>
<evidence type="ECO:0000256" key="4">
    <source>
        <dbReference type="ARBA" id="ARBA00022771"/>
    </source>
</evidence>
<dbReference type="GO" id="GO:0071037">
    <property type="term" value="P:nuclear polyadenylation-dependent snRNA catabolic process"/>
    <property type="evidence" value="ECO:0007669"/>
    <property type="project" value="TreeGrafter"/>
</dbReference>
<feature type="compositionally biased region" description="Low complexity" evidence="7">
    <location>
        <begin position="18"/>
        <end position="40"/>
    </location>
</feature>
<feature type="compositionally biased region" description="Basic and acidic residues" evidence="7">
    <location>
        <begin position="1"/>
        <end position="11"/>
    </location>
</feature>
<sequence length="585" mass="62776">MPDSPDDKDSRIASVGISRSRAASSNHSSRQSSTDPANANKRQRRKRKADEPVAQDFVPRGGSFSNAPLDVDSDETSSSGSSSDSNSSDGSSSSADSGSSDSASDSSDGQSEPASTDVQMKSASALNWNKGGRGEIRTTLGARGNKRDEGRPRSQFDAVNSQFWRSASDDGEAEDGEIEEGETDTSDSGMQLSGDSDADSEADRSIMLNIGQDLTAQDNQGEAGPTHPSNTISLVGAPANGSVKNSSSKEETLRQYSQKYPTAPAILSDLTREDLESQARFLHYGQDINDVDLQLPIACIECMREGHLAEVCPYKECVHCGEWNQHQSSCCPTWRRCQRCRERGHDESQCDAALKSSASEIPCDLCGSSAHLELQCDFMWKLPRVDPPTGPVLVSLSCAHCTSNRHLLGDCPSLSYPLKSSSWTLRGIDPNMVTNTNSVVSGQRGLQIRGRADRRSPSPDSDDMLSRPGRRPPLGRNAGGRPNIRFGSGIGRGKSFGSSGGRGDSQGYRDRRDYNGDGGRQRSLSPRGSRGRGRDSWQPTARFPPRGRGGGPRGGRGGGKRGGGGSDAYRPMPSAGKKAWDRYRM</sequence>
<evidence type="ECO:0000256" key="7">
    <source>
        <dbReference type="SAM" id="MobiDB-lite"/>
    </source>
</evidence>
<dbReference type="OrthoDB" id="7608935at2759"/>
<feature type="compositionally biased region" description="Basic and acidic residues" evidence="7">
    <location>
        <begin position="145"/>
        <end position="154"/>
    </location>
</feature>
<keyword evidence="6" id="KW-0539">Nucleus</keyword>
<keyword evidence="2" id="KW-0479">Metal-binding</keyword>
<dbReference type="InterPro" id="IPR051644">
    <property type="entry name" value="TRAMP_AT-DNA-binding"/>
</dbReference>
<dbReference type="GO" id="GO:0008270">
    <property type="term" value="F:zinc ion binding"/>
    <property type="evidence" value="ECO:0007669"/>
    <property type="project" value="UniProtKB-KW"/>
</dbReference>
<feature type="compositionally biased region" description="Polar residues" evidence="7">
    <location>
        <begin position="432"/>
        <end position="441"/>
    </location>
</feature>
<dbReference type="GO" id="GO:0071036">
    <property type="term" value="P:nuclear polyadenylation-dependent snoRNA catabolic process"/>
    <property type="evidence" value="ECO:0007669"/>
    <property type="project" value="TreeGrafter"/>
</dbReference>
<feature type="compositionally biased region" description="Low complexity" evidence="7">
    <location>
        <begin position="472"/>
        <end position="482"/>
    </location>
</feature>
<protein>
    <recommendedName>
        <fullName evidence="8">CCHC-type domain-containing protein</fullName>
    </recommendedName>
</protein>
<dbReference type="SMART" id="SM00343">
    <property type="entry name" value="ZnF_C2HC"/>
    <property type="match status" value="4"/>
</dbReference>
<evidence type="ECO:0000256" key="2">
    <source>
        <dbReference type="ARBA" id="ARBA00022723"/>
    </source>
</evidence>
<evidence type="ECO:0000313" key="10">
    <source>
        <dbReference type="Proteomes" id="UP000235023"/>
    </source>
</evidence>
<feature type="compositionally biased region" description="Polar residues" evidence="7">
    <location>
        <begin position="112"/>
        <end position="127"/>
    </location>
</feature>
<evidence type="ECO:0000259" key="8">
    <source>
        <dbReference type="SMART" id="SM00343"/>
    </source>
</evidence>
<dbReference type="AlphaFoldDB" id="A0A2J5I2R8"/>
<feature type="compositionally biased region" description="Gly residues" evidence="7">
    <location>
        <begin position="488"/>
        <end position="504"/>
    </location>
</feature>
<evidence type="ECO:0000256" key="6">
    <source>
        <dbReference type="ARBA" id="ARBA00023242"/>
    </source>
</evidence>
<feature type="domain" description="CCHC-type" evidence="8">
    <location>
        <begin position="298"/>
        <end position="314"/>
    </location>
</feature>
<dbReference type="GO" id="GO:0071039">
    <property type="term" value="P:nuclear polyadenylation-dependent CUT catabolic process"/>
    <property type="evidence" value="ECO:0007669"/>
    <property type="project" value="TreeGrafter"/>
</dbReference>
<dbReference type="PANTHER" id="PTHR46543">
    <property type="entry name" value="ZINC FINGER CCHC DOMAIN-CONTAINING PROTEIN 7"/>
    <property type="match status" value="1"/>
</dbReference>
<dbReference type="GO" id="GO:0071035">
    <property type="term" value="P:nuclear polyadenylation-dependent rRNA catabolic process"/>
    <property type="evidence" value="ECO:0007669"/>
    <property type="project" value="TreeGrafter"/>
</dbReference>
<feature type="region of interest" description="Disordered" evidence="7">
    <location>
        <begin position="1"/>
        <end position="200"/>
    </location>
</feature>
<evidence type="ECO:0000313" key="9">
    <source>
        <dbReference type="EMBL" id="PLN84018.1"/>
    </source>
</evidence>
<feature type="compositionally biased region" description="Acidic residues" evidence="7">
    <location>
        <begin position="169"/>
        <end position="185"/>
    </location>
</feature>
<feature type="compositionally biased region" description="Low complexity" evidence="7">
    <location>
        <begin position="76"/>
        <end position="111"/>
    </location>
</feature>
<gene>
    <name evidence="9" type="ORF">BDW42DRAFT_163410</name>
</gene>
<name>A0A2J5I2R8_9EURO</name>
<dbReference type="GO" id="GO:0031499">
    <property type="term" value="C:TRAMP complex"/>
    <property type="evidence" value="ECO:0007669"/>
    <property type="project" value="TreeGrafter"/>
</dbReference>
<keyword evidence="4" id="KW-0863">Zinc-finger</keyword>
<feature type="domain" description="CCHC-type" evidence="8">
    <location>
        <begin position="336"/>
        <end position="352"/>
    </location>
</feature>
<feature type="region of interest" description="Disordered" evidence="7">
    <location>
        <begin position="216"/>
        <end position="257"/>
    </location>
</feature>
<reference evidence="10" key="1">
    <citation type="submission" date="2017-12" db="EMBL/GenBank/DDBJ databases">
        <authorList>
            <consortium name="DOE Joint Genome Institute"/>
            <person name="Mondo S.J."/>
            <person name="Kjaerbolling I."/>
            <person name="Vesth T.C."/>
            <person name="Frisvad J.C."/>
            <person name="Nybo J.L."/>
            <person name="Theobald S."/>
            <person name="Kuo A."/>
            <person name="Bowyer P."/>
            <person name="Matsuda Y."/>
            <person name="Lyhne E.K."/>
            <person name="Kogle M.E."/>
            <person name="Clum A."/>
            <person name="Lipzen A."/>
            <person name="Salamov A."/>
            <person name="Ngan C.Y."/>
            <person name="Daum C."/>
            <person name="Chiniquy J."/>
            <person name="Barry K."/>
            <person name="LaButti K."/>
            <person name="Haridas S."/>
            <person name="Simmons B.A."/>
            <person name="Magnuson J.K."/>
            <person name="Mortensen U.H."/>
            <person name="Larsen T.O."/>
            <person name="Grigoriev I.V."/>
            <person name="Baker S.E."/>
            <person name="Andersen M.R."/>
            <person name="Nordberg H.P."/>
            <person name="Cantor M.N."/>
            <person name="Hua S.X."/>
        </authorList>
    </citation>
    <scope>NUCLEOTIDE SEQUENCE [LARGE SCALE GENOMIC DNA]</scope>
    <source>
        <strain evidence="10">IBT 19404</strain>
    </source>
</reference>
<feature type="region of interest" description="Disordered" evidence="7">
    <location>
        <begin position="429"/>
        <end position="585"/>
    </location>
</feature>
<evidence type="ECO:0000256" key="3">
    <source>
        <dbReference type="ARBA" id="ARBA00022737"/>
    </source>
</evidence>
<accession>A0A2J5I2R8</accession>
<dbReference type="GO" id="GO:0003723">
    <property type="term" value="F:RNA binding"/>
    <property type="evidence" value="ECO:0007669"/>
    <property type="project" value="TreeGrafter"/>
</dbReference>
<proteinExistence type="predicted"/>
<keyword evidence="10" id="KW-1185">Reference proteome</keyword>
<evidence type="ECO:0000256" key="5">
    <source>
        <dbReference type="ARBA" id="ARBA00022833"/>
    </source>
</evidence>
<feature type="compositionally biased region" description="Gly residues" evidence="7">
    <location>
        <begin position="547"/>
        <end position="566"/>
    </location>
</feature>
<dbReference type="PANTHER" id="PTHR46543:SF1">
    <property type="entry name" value="ZINC FINGER CCHC DOMAIN-CONTAINING PROTEIN 7"/>
    <property type="match status" value="1"/>
</dbReference>
<dbReference type="Proteomes" id="UP000235023">
    <property type="component" value="Unassembled WGS sequence"/>
</dbReference>
<evidence type="ECO:0000256" key="1">
    <source>
        <dbReference type="ARBA" id="ARBA00004123"/>
    </source>
</evidence>